<protein>
    <submittedName>
        <fullName evidence="7">Polynucleotide 5'-hydroxyl-kinase NOL9</fullName>
    </submittedName>
</protein>
<name>A0AAP0G5P8_9ASPA</name>
<feature type="domain" description="Clp1 P-loop" evidence="5">
    <location>
        <begin position="46"/>
        <end position="248"/>
    </location>
</feature>
<feature type="domain" description="NOL9 C-terminal" evidence="6">
    <location>
        <begin position="269"/>
        <end position="362"/>
    </location>
</feature>
<reference evidence="7 8" key="1">
    <citation type="journal article" date="2022" name="Nat. Plants">
        <title>Genomes of leafy and leafless Platanthera orchids illuminate the evolution of mycoheterotrophy.</title>
        <authorList>
            <person name="Li M.H."/>
            <person name="Liu K.W."/>
            <person name="Li Z."/>
            <person name="Lu H.C."/>
            <person name="Ye Q.L."/>
            <person name="Zhang D."/>
            <person name="Wang J.Y."/>
            <person name="Li Y.F."/>
            <person name="Zhong Z.M."/>
            <person name="Liu X."/>
            <person name="Yu X."/>
            <person name="Liu D.K."/>
            <person name="Tu X.D."/>
            <person name="Liu B."/>
            <person name="Hao Y."/>
            <person name="Liao X.Y."/>
            <person name="Jiang Y.T."/>
            <person name="Sun W.H."/>
            <person name="Chen J."/>
            <person name="Chen Y.Q."/>
            <person name="Ai Y."/>
            <person name="Zhai J.W."/>
            <person name="Wu S.S."/>
            <person name="Zhou Z."/>
            <person name="Hsiao Y.Y."/>
            <person name="Wu W.L."/>
            <person name="Chen Y.Y."/>
            <person name="Lin Y.F."/>
            <person name="Hsu J.L."/>
            <person name="Li C.Y."/>
            <person name="Wang Z.W."/>
            <person name="Zhao X."/>
            <person name="Zhong W.Y."/>
            <person name="Ma X.K."/>
            <person name="Ma L."/>
            <person name="Huang J."/>
            <person name="Chen G.Z."/>
            <person name="Huang M.Z."/>
            <person name="Huang L."/>
            <person name="Peng D.H."/>
            <person name="Luo Y.B."/>
            <person name="Zou S.Q."/>
            <person name="Chen S.P."/>
            <person name="Lan S."/>
            <person name="Tsai W.C."/>
            <person name="Van de Peer Y."/>
            <person name="Liu Z.J."/>
        </authorList>
    </citation>
    <scope>NUCLEOTIDE SEQUENCE [LARGE SCALE GENOMIC DNA]</scope>
    <source>
        <strain evidence="7">Lor287</strain>
    </source>
</reference>
<dbReference type="Gene3D" id="3.40.50.300">
    <property type="entry name" value="P-loop containing nucleotide triphosphate hydrolases"/>
    <property type="match status" value="1"/>
</dbReference>
<sequence length="397" mass="44642">MELESNCIAPASAPPCQTPHVPPQWADALHEIAGGSPSPPIVVICGPKNSGKSTFSRLLLNILLQRYDRVGYLDTDVGQPEFFVPGCLSLHLIDECLPDVMSTSIREPERCFFFGDISSKRDPEAYMDCMFRLHDYFIKEYHQLNDHDNNKKSSIPLIINTAGWVKGTGLDVLIELLRYVSPTHVVQIRISVETKNLPTGAFWLNDKKRELSKLIEVDAVFTDSYNQSVLMGKNASRLRESRLLDYFKQCFSSSLNIKTNKELAYALASLPPYQVHFSEVKVMHLHCQVPKHEVIYSLNATIVGLAFNSFGPTTIECRPWCAGLGIVRGIDVKKDLLYVLTPISLSKLEKVDILLQGFIQIPTVLLQVRGCRSPYMAANVLHKLPYKKLKISPPKRS</sequence>
<dbReference type="GO" id="GO:0000448">
    <property type="term" value="P:cleavage in ITS2 between 5.8S rRNA and LSU-rRNA of tricistronic rRNA transcript (SSU-rRNA, 5.8S rRNA, LSU-rRNA)"/>
    <property type="evidence" value="ECO:0007669"/>
    <property type="project" value="TreeGrafter"/>
</dbReference>
<evidence type="ECO:0000256" key="4">
    <source>
        <dbReference type="ARBA" id="ARBA00022840"/>
    </source>
</evidence>
<evidence type="ECO:0000313" key="8">
    <source>
        <dbReference type="Proteomes" id="UP001418222"/>
    </source>
</evidence>
<gene>
    <name evidence="7" type="ORF">KSP39_PZI011092</name>
</gene>
<comment type="subcellular location">
    <subcellularLocation>
        <location evidence="1">Nucleus</location>
        <location evidence="1">Nucleolus</location>
    </subcellularLocation>
</comment>
<evidence type="ECO:0000259" key="6">
    <source>
        <dbReference type="Pfam" id="PF25467"/>
    </source>
</evidence>
<dbReference type="PANTHER" id="PTHR12755:SF20">
    <property type="entry name" value="OS01G0184000 PROTEIN"/>
    <property type="match status" value="1"/>
</dbReference>
<evidence type="ECO:0000259" key="5">
    <source>
        <dbReference type="Pfam" id="PF16575"/>
    </source>
</evidence>
<proteinExistence type="predicted"/>
<keyword evidence="3" id="KW-0547">Nucleotide-binding</keyword>
<dbReference type="Pfam" id="PF25467">
    <property type="entry name" value="NOL9_C"/>
    <property type="match status" value="1"/>
</dbReference>
<dbReference type="InterPro" id="IPR057570">
    <property type="entry name" value="NOL9_C"/>
</dbReference>
<evidence type="ECO:0000256" key="3">
    <source>
        <dbReference type="ARBA" id="ARBA00022741"/>
    </source>
</evidence>
<comment type="caution">
    <text evidence="7">The sequence shown here is derived from an EMBL/GenBank/DDBJ whole genome shotgun (WGS) entry which is preliminary data.</text>
</comment>
<evidence type="ECO:0000256" key="2">
    <source>
        <dbReference type="ARBA" id="ARBA00022552"/>
    </source>
</evidence>
<dbReference type="GO" id="GO:0005730">
    <property type="term" value="C:nucleolus"/>
    <property type="evidence" value="ECO:0007669"/>
    <property type="project" value="UniProtKB-SubCell"/>
</dbReference>
<dbReference type="AlphaFoldDB" id="A0AAP0G5P8"/>
<evidence type="ECO:0000313" key="7">
    <source>
        <dbReference type="EMBL" id="KAK8938833.1"/>
    </source>
</evidence>
<dbReference type="Proteomes" id="UP001418222">
    <property type="component" value="Unassembled WGS sequence"/>
</dbReference>
<keyword evidence="4" id="KW-0067">ATP-binding</keyword>
<organism evidence="7 8">
    <name type="scientific">Platanthera zijinensis</name>
    <dbReference type="NCBI Taxonomy" id="2320716"/>
    <lineage>
        <taxon>Eukaryota</taxon>
        <taxon>Viridiplantae</taxon>
        <taxon>Streptophyta</taxon>
        <taxon>Embryophyta</taxon>
        <taxon>Tracheophyta</taxon>
        <taxon>Spermatophyta</taxon>
        <taxon>Magnoliopsida</taxon>
        <taxon>Liliopsida</taxon>
        <taxon>Asparagales</taxon>
        <taxon>Orchidaceae</taxon>
        <taxon>Orchidoideae</taxon>
        <taxon>Orchideae</taxon>
        <taxon>Orchidinae</taxon>
        <taxon>Platanthera</taxon>
    </lineage>
</organism>
<evidence type="ECO:0000256" key="1">
    <source>
        <dbReference type="ARBA" id="ARBA00004604"/>
    </source>
</evidence>
<dbReference type="InterPro" id="IPR032319">
    <property type="entry name" value="CLP1_P"/>
</dbReference>
<accession>A0AAP0G5P8</accession>
<dbReference type="PANTHER" id="PTHR12755">
    <property type="entry name" value="CLEAVAGE/POLYADENYLATION FACTOR IA SUBUNIT CLP1P"/>
    <property type="match status" value="1"/>
</dbReference>
<dbReference type="GO" id="GO:0005524">
    <property type="term" value="F:ATP binding"/>
    <property type="evidence" value="ECO:0007669"/>
    <property type="project" value="UniProtKB-KW"/>
</dbReference>
<dbReference type="InterPro" id="IPR027417">
    <property type="entry name" value="P-loop_NTPase"/>
</dbReference>
<dbReference type="EMBL" id="JBBWWQ010000009">
    <property type="protein sequence ID" value="KAK8938833.1"/>
    <property type="molecule type" value="Genomic_DNA"/>
</dbReference>
<dbReference type="Pfam" id="PF16575">
    <property type="entry name" value="CLP1_P"/>
    <property type="match status" value="1"/>
</dbReference>
<dbReference type="GO" id="GO:0051731">
    <property type="term" value="F:polynucleotide 5'-hydroxyl-kinase activity"/>
    <property type="evidence" value="ECO:0007669"/>
    <property type="project" value="InterPro"/>
</dbReference>
<dbReference type="InterPro" id="IPR045116">
    <property type="entry name" value="Clp1/Grc3"/>
</dbReference>
<keyword evidence="2" id="KW-0698">rRNA processing</keyword>
<dbReference type="SUPFAM" id="SSF52540">
    <property type="entry name" value="P-loop containing nucleoside triphosphate hydrolases"/>
    <property type="match status" value="1"/>
</dbReference>
<keyword evidence="8" id="KW-1185">Reference proteome</keyword>